<protein>
    <recommendedName>
        <fullName evidence="8">PilY1 beta-propeller domain-containing protein</fullName>
    </recommendedName>
</protein>
<comment type="subcellular location">
    <subcellularLocation>
        <location evidence="1">Fimbrium</location>
    </subcellularLocation>
</comment>
<dbReference type="GO" id="GO:0046872">
    <property type="term" value="F:metal ion binding"/>
    <property type="evidence" value="ECO:0007669"/>
    <property type="project" value="UniProtKB-KW"/>
</dbReference>
<dbReference type="HOGENOM" id="CLU_004773_0_0_6"/>
<dbReference type="Gene3D" id="3.40.50.410">
    <property type="entry name" value="von Willebrand factor, type A domain"/>
    <property type="match status" value="1"/>
</dbReference>
<dbReference type="SUPFAM" id="SSF50998">
    <property type="entry name" value="Quinoprotein alcohol dehydrogenase-like"/>
    <property type="match status" value="1"/>
</dbReference>
<keyword evidence="7" id="KW-0732">Signal</keyword>
<dbReference type="OrthoDB" id="7156875at2"/>
<organism evidence="9 10">
    <name type="scientific">Kangiella geojedonensis</name>
    <dbReference type="NCBI Taxonomy" id="914150"/>
    <lineage>
        <taxon>Bacteria</taxon>
        <taxon>Pseudomonadati</taxon>
        <taxon>Pseudomonadota</taxon>
        <taxon>Gammaproteobacteria</taxon>
        <taxon>Kangiellales</taxon>
        <taxon>Kangiellaceae</taxon>
        <taxon>Kangiella</taxon>
    </lineage>
</organism>
<dbReference type="InterPro" id="IPR018391">
    <property type="entry name" value="PQQ_b-propeller_rpt"/>
</dbReference>
<dbReference type="SMART" id="SM00564">
    <property type="entry name" value="PQQ"/>
    <property type="match status" value="1"/>
</dbReference>
<dbReference type="Pfam" id="PF05567">
    <property type="entry name" value="T4P_PilY1"/>
    <property type="match status" value="1"/>
</dbReference>
<proteinExistence type="inferred from homology"/>
<evidence type="ECO:0000256" key="6">
    <source>
        <dbReference type="ARBA" id="ARBA00023263"/>
    </source>
</evidence>
<feature type="domain" description="PilY1 beta-propeller" evidence="8">
    <location>
        <begin position="568"/>
        <end position="804"/>
    </location>
</feature>
<feature type="signal peptide" evidence="7">
    <location>
        <begin position="1"/>
        <end position="34"/>
    </location>
</feature>
<keyword evidence="6" id="KW-0281">Fimbrium</keyword>
<reference evidence="9 10" key="1">
    <citation type="submission" date="2015-02" db="EMBL/GenBank/DDBJ databases">
        <title>Complete genome sequence of Kangiella geojedonensis strain YCS-5T.</title>
        <authorList>
            <person name="Kim K.M."/>
        </authorList>
    </citation>
    <scope>NUCLEOTIDE SEQUENCE [LARGE SCALE GENOMIC DNA]</scope>
    <source>
        <strain evidence="9 10">YCS-5</strain>
    </source>
</reference>
<keyword evidence="10" id="KW-1185">Reference proteome</keyword>
<evidence type="ECO:0000259" key="8">
    <source>
        <dbReference type="Pfam" id="PF05567"/>
    </source>
</evidence>
<keyword evidence="3" id="KW-1029">Fimbrium biogenesis</keyword>
<evidence type="ECO:0000256" key="3">
    <source>
        <dbReference type="ARBA" id="ARBA00022558"/>
    </source>
</evidence>
<evidence type="ECO:0000256" key="2">
    <source>
        <dbReference type="ARBA" id="ARBA00008387"/>
    </source>
</evidence>
<dbReference type="GO" id="GO:0009289">
    <property type="term" value="C:pilus"/>
    <property type="evidence" value="ECO:0007669"/>
    <property type="project" value="UniProtKB-SubCell"/>
</dbReference>
<dbReference type="Proteomes" id="UP000034071">
    <property type="component" value="Chromosome"/>
</dbReference>
<comment type="similarity">
    <text evidence="2">Belongs to the PilY1 family.</text>
</comment>
<dbReference type="RefSeq" id="WP_144405959.1">
    <property type="nucleotide sequence ID" value="NZ_CP010975.1"/>
</dbReference>
<evidence type="ECO:0000256" key="4">
    <source>
        <dbReference type="ARBA" id="ARBA00022723"/>
    </source>
</evidence>
<name>A0A0F6RCB3_9GAMM</name>
<sequence>MSILMKKLKVAGGSIAISLAIGLGLSAAPNTVYADDTEIFFGEAKTANLLLVLDESGSMSFKDSDAAADEVLVNYWQQRRTEKVENLRARLVGVAEDKARFATLQAYTRAGWTDYVPYNTQFNDRLAGWDLTRAYKDVYYRWIYKDNRITRLKEALYQFLTSEKTKDNNQIGILTYSGGRTPQTKVIQEIRPLDKTTAGKTHRQHLIDSLDEIQPHFGTPTAEGYYQATQYLGGAYTQNGPALPSPILDGACGYNSSIVLLTDGLPTVFDQATYDDIDKIVDTCDASEDGSQNATNNGKQCTEKLSSYYFINDVKKNFPGSTVQTSTVAFALNDKVATDFLKNTASTVNGKKLFFEPTNVESLVRSFDESLNAIQDTTSFVAPSIPLSQSNRLRHSNNLYMGMFKPATQETWFGNLKKYQLSQGRIIDKDGNLAVNTETGTFIEESKSFWGDVEDGNKVEAGGALPYLSVDADPVVYTNLTSNNLNQLTDDFISDYISKNALKVDFQDRLFGENKTFLVPDISSEQLKNYYQWIKHRVTQLDGQDINRFGDVLHSKPEILEYADGSATAFVATNQGYIHAIDIATGKERWAFFPRQMMKKVPEWYTNAIVDHETDFREYGVDGTITIHTEVDNGVKKHYLYVGSRRGGSEVFALDVSNVNKPSMMFTVADDFEFTKAELNYDDEVRTEIPNLGQSWSKPFVVNMHTINGTEKRLVLAGGYDDYYDDRANAINPADNVIKGDGIYSVPYKGSSTYSTIASESDIYNSFAGDLTFIDLDNDSTVDHIYAADVGGKIYRIDFTKKSNAAKIELFADVYDGTVDGPYRFYSKPDVAFAIYNGIPFAVVNLGSGHRSNPKATATSDRYYAFYDFEISEYEKGDDYDPLKASSLLDVTNTTTDPDTGDVSFATVSDIFEEGNTKKGWYFNLQPAEKVLASSTTIDFTTLFTTYIPGPPGCGVTSGVNRLYGVSLLDGKPDVDSFAVGDIASIEDRYTNVKYVGIAPGATVLFPEDTDAALLVGTQTICSGDDCDFFRKNARTIKWKQKE</sequence>
<evidence type="ECO:0000256" key="5">
    <source>
        <dbReference type="ARBA" id="ARBA00022837"/>
    </source>
</evidence>
<evidence type="ECO:0000256" key="7">
    <source>
        <dbReference type="SAM" id="SignalP"/>
    </source>
</evidence>
<feature type="chain" id="PRO_5002509246" description="PilY1 beta-propeller domain-containing protein" evidence="7">
    <location>
        <begin position="35"/>
        <end position="1043"/>
    </location>
</feature>
<evidence type="ECO:0000256" key="1">
    <source>
        <dbReference type="ARBA" id="ARBA00004561"/>
    </source>
</evidence>
<keyword evidence="4" id="KW-0479">Metal-binding</keyword>
<dbReference type="InterPro" id="IPR036465">
    <property type="entry name" value="vWFA_dom_sf"/>
</dbReference>
<keyword evidence="5" id="KW-0106">Calcium</keyword>
<dbReference type="SUPFAM" id="SSF53300">
    <property type="entry name" value="vWA-like"/>
    <property type="match status" value="1"/>
</dbReference>
<accession>A0A0F6RCB3</accession>
<dbReference type="Gene3D" id="2.130.10.10">
    <property type="entry name" value="YVTN repeat-like/Quinoprotein amine dehydrogenase"/>
    <property type="match status" value="1"/>
</dbReference>
<dbReference type="AlphaFoldDB" id="A0A0F6RCB3"/>
<dbReference type="STRING" id="914150.TQ33_1329"/>
<dbReference type="InterPro" id="IPR015943">
    <property type="entry name" value="WD40/YVTN_repeat-like_dom_sf"/>
</dbReference>
<evidence type="ECO:0000313" key="9">
    <source>
        <dbReference type="EMBL" id="AKE52283.1"/>
    </source>
</evidence>
<dbReference type="EMBL" id="CP010975">
    <property type="protein sequence ID" value="AKE52283.1"/>
    <property type="molecule type" value="Genomic_DNA"/>
</dbReference>
<gene>
    <name evidence="9" type="ORF">TQ33_1329</name>
</gene>
<dbReference type="InterPro" id="IPR008707">
    <property type="entry name" value="B-propeller_PilY1"/>
</dbReference>
<dbReference type="InterPro" id="IPR011047">
    <property type="entry name" value="Quinoprotein_ADH-like_sf"/>
</dbReference>
<evidence type="ECO:0000313" key="10">
    <source>
        <dbReference type="Proteomes" id="UP000034071"/>
    </source>
</evidence>
<dbReference type="KEGG" id="kge:TQ33_1329"/>